<dbReference type="AlphaFoldDB" id="A0A1W0D5N2"/>
<evidence type="ECO:0000256" key="1">
    <source>
        <dbReference type="SAM" id="MobiDB-lite"/>
    </source>
</evidence>
<dbReference type="Proteomes" id="UP000192721">
    <property type="component" value="Unassembled WGS sequence"/>
</dbReference>
<evidence type="ECO:0000313" key="2">
    <source>
        <dbReference type="EMBL" id="OQS42296.1"/>
    </source>
</evidence>
<feature type="compositionally biased region" description="Basic and acidic residues" evidence="1">
    <location>
        <begin position="35"/>
        <end position="48"/>
    </location>
</feature>
<reference evidence="2 3" key="1">
    <citation type="submission" date="2017-02" db="EMBL/GenBank/DDBJ databases">
        <title>Chromobacterium haemolyticum H5244.</title>
        <authorList>
            <person name="Gulvik C.A."/>
        </authorList>
    </citation>
    <scope>NUCLEOTIDE SEQUENCE [LARGE SCALE GENOMIC DNA]</scope>
    <source>
        <strain evidence="2 3">H5244</strain>
    </source>
</reference>
<sequence length="62" mass="7377">MIGHDTTIRDWLEIKQRARSHDLQPNIKTPPMPPELKRRRDDSEERRMFRQLAGDEPIQQAA</sequence>
<protein>
    <recommendedName>
        <fullName evidence="4">Transposase</fullName>
    </recommendedName>
</protein>
<evidence type="ECO:0008006" key="4">
    <source>
        <dbReference type="Google" id="ProtNLM"/>
    </source>
</evidence>
<name>A0A1W0D5N2_9NEIS</name>
<dbReference type="EMBL" id="MUKV01000005">
    <property type="protein sequence ID" value="OQS42296.1"/>
    <property type="molecule type" value="Genomic_DNA"/>
</dbReference>
<comment type="caution">
    <text evidence="2">The sequence shown here is derived from an EMBL/GenBank/DDBJ whole genome shotgun (WGS) entry which is preliminary data.</text>
</comment>
<evidence type="ECO:0000313" key="3">
    <source>
        <dbReference type="Proteomes" id="UP000192721"/>
    </source>
</evidence>
<proteinExistence type="predicted"/>
<organism evidence="2 3">
    <name type="scientific">Chromobacterium haemolyticum</name>
    <dbReference type="NCBI Taxonomy" id="394935"/>
    <lineage>
        <taxon>Bacteria</taxon>
        <taxon>Pseudomonadati</taxon>
        <taxon>Pseudomonadota</taxon>
        <taxon>Betaproteobacteria</taxon>
        <taxon>Neisseriales</taxon>
        <taxon>Chromobacteriaceae</taxon>
        <taxon>Chromobacterium</taxon>
    </lineage>
</organism>
<feature type="region of interest" description="Disordered" evidence="1">
    <location>
        <begin position="16"/>
        <end position="62"/>
    </location>
</feature>
<accession>A0A1W0D5N2</accession>
<gene>
    <name evidence="2" type="ORF">B0T45_05755</name>
</gene>
<dbReference type="RefSeq" id="WP_081554878.1">
    <property type="nucleotide sequence ID" value="NZ_MUKV01000005.1"/>
</dbReference>